<sequence length="145" mass="16440">MAATRTELVQQFVLSITEDIRLYRKLLALLQHQKALYLKFDGEALSNNIHGQLPILKQLSHNASKRSQALLQLQLPSSELGVKKLIRALPTKLADNISKQWQMLASLIKECQKYNHDNGQSSAAFHELLGELTGKERHSYEEHIG</sequence>
<comment type="similarity">
    <text evidence="2">Belongs to the FlgN family.</text>
</comment>
<dbReference type="GO" id="GO:0044780">
    <property type="term" value="P:bacterial-type flagellum assembly"/>
    <property type="evidence" value="ECO:0007669"/>
    <property type="project" value="InterPro"/>
</dbReference>
<name>A0A1H6BXW3_9VIBR</name>
<gene>
    <name evidence="4" type="ORF">SAMN04488244_11770</name>
    <name evidence="5" type="ORF">SAMN04488244_12731</name>
</gene>
<keyword evidence="6" id="KW-1185">Reference proteome</keyword>
<evidence type="ECO:0000313" key="5">
    <source>
        <dbReference type="EMBL" id="SEG65493.1"/>
    </source>
</evidence>
<dbReference type="Gene3D" id="1.20.58.300">
    <property type="entry name" value="FlgN-like"/>
    <property type="match status" value="1"/>
</dbReference>
<evidence type="ECO:0000313" key="6">
    <source>
        <dbReference type="Proteomes" id="UP000236721"/>
    </source>
</evidence>
<dbReference type="OrthoDB" id="5874663at2"/>
<evidence type="ECO:0000313" key="4">
    <source>
        <dbReference type="EMBL" id="SEG52227.1"/>
    </source>
</evidence>
<dbReference type="AlphaFoldDB" id="A0A1H6BXW3"/>
<dbReference type="Pfam" id="PF05130">
    <property type="entry name" value="FlgN"/>
    <property type="match status" value="1"/>
</dbReference>
<keyword evidence="3" id="KW-1005">Bacterial flagellum biogenesis</keyword>
<reference evidence="5" key="2">
    <citation type="submission" date="2016-10" db="EMBL/GenBank/DDBJ databases">
        <authorList>
            <person name="de Groot N.N."/>
        </authorList>
    </citation>
    <scope>NUCLEOTIDE SEQUENCE [LARGE SCALE GENOMIC DNA]</scope>
    <source>
        <strain evidence="5">CGMCC 1.7062</strain>
    </source>
</reference>
<keyword evidence="5" id="KW-0966">Cell projection</keyword>
<evidence type="ECO:0000256" key="2">
    <source>
        <dbReference type="ARBA" id="ARBA00007703"/>
    </source>
</evidence>
<keyword evidence="5" id="KW-0282">Flagellum</keyword>
<dbReference type="InterPro" id="IPR007809">
    <property type="entry name" value="FlgN-like"/>
</dbReference>
<evidence type="ECO:0000256" key="1">
    <source>
        <dbReference type="ARBA" id="ARBA00002397"/>
    </source>
</evidence>
<dbReference type="SUPFAM" id="SSF140566">
    <property type="entry name" value="FlgN-like"/>
    <property type="match status" value="1"/>
</dbReference>
<organism evidence="5 6">
    <name type="scientific">Vibrio hangzhouensis</name>
    <dbReference type="NCBI Taxonomy" id="462991"/>
    <lineage>
        <taxon>Bacteria</taxon>
        <taxon>Pseudomonadati</taxon>
        <taxon>Pseudomonadota</taxon>
        <taxon>Gammaproteobacteria</taxon>
        <taxon>Vibrionales</taxon>
        <taxon>Vibrionaceae</taxon>
        <taxon>Vibrio</taxon>
    </lineage>
</organism>
<comment type="function">
    <text evidence="1">Required for the efficient initiation of filament assembly.</text>
</comment>
<protein>
    <submittedName>
        <fullName evidence="5">Flagella synthesis protein FlgN</fullName>
    </submittedName>
</protein>
<proteinExistence type="inferred from homology"/>
<dbReference type="Proteomes" id="UP000236721">
    <property type="component" value="Unassembled WGS sequence"/>
</dbReference>
<dbReference type="EMBL" id="FNVG01000027">
    <property type="protein sequence ID" value="SEG65493.1"/>
    <property type="molecule type" value="Genomic_DNA"/>
</dbReference>
<evidence type="ECO:0000256" key="3">
    <source>
        <dbReference type="ARBA" id="ARBA00022795"/>
    </source>
</evidence>
<dbReference type="RefSeq" id="WP_103881415.1">
    <property type="nucleotide sequence ID" value="NZ_FNVG01000017.1"/>
</dbReference>
<keyword evidence="5" id="KW-0969">Cilium</keyword>
<dbReference type="InterPro" id="IPR036679">
    <property type="entry name" value="FlgN-like_sf"/>
</dbReference>
<accession>A0A1H6BXW3</accession>
<reference evidence="6" key="1">
    <citation type="submission" date="2016-10" db="EMBL/GenBank/DDBJ databases">
        <authorList>
            <person name="Varghese N."/>
            <person name="Submissions S."/>
        </authorList>
    </citation>
    <scope>NUCLEOTIDE SEQUENCE [LARGE SCALE GENOMIC DNA]</scope>
    <source>
        <strain evidence="6">CGMCC 1.7062</strain>
    </source>
</reference>
<dbReference type="EMBL" id="FNVG01000017">
    <property type="protein sequence ID" value="SEG52227.1"/>
    <property type="molecule type" value="Genomic_DNA"/>
</dbReference>